<feature type="transmembrane region" description="Helical" evidence="6">
    <location>
        <begin position="118"/>
        <end position="137"/>
    </location>
</feature>
<dbReference type="InterPro" id="IPR037185">
    <property type="entry name" value="EmrE-like"/>
</dbReference>
<dbReference type="Proteomes" id="UP000671862">
    <property type="component" value="Chromosome"/>
</dbReference>
<evidence type="ECO:0000259" key="7">
    <source>
        <dbReference type="Pfam" id="PF00892"/>
    </source>
</evidence>
<dbReference type="Gene3D" id="1.10.3730.20">
    <property type="match status" value="1"/>
</dbReference>
<keyword evidence="4 6" id="KW-1133">Transmembrane helix</keyword>
<keyword evidence="5 6" id="KW-0472">Membrane</keyword>
<feature type="transmembrane region" description="Helical" evidence="6">
    <location>
        <begin position="62"/>
        <end position="79"/>
    </location>
</feature>
<protein>
    <submittedName>
        <fullName evidence="8">EamA family transporter</fullName>
    </submittedName>
</protein>
<dbReference type="RefSeq" id="WP_207566237.1">
    <property type="nucleotide sequence ID" value="NZ_CP071446.1"/>
</dbReference>
<sequence length="290" mass="32618">MYKVIIAGISMSFIFGFSFLFTKNALDYTTPLNFIALRFTFAAIAMIFLSLIKVVNLKKKRYLKLLILTFFQPISYFLFETFGLKKVPSSEAGILIASIPIFITFLTPLILKEKVPRINYLFVFLSFTGVFTIVGFNSFRGNLVGDLLILGAILSAVGYNFTSRILSKEFTPKEITFFMMIIGAIFFNLIALINNELNYKILLNSNVLLSALYLGILSSSVAFFLVNYMLSKVSPAQSSIFANLATVISVIAGAIFRNETIGFSHIFGMSLIISGVWGVNYFSYRFRREK</sequence>
<feature type="transmembrane region" description="Helical" evidence="6">
    <location>
        <begin position="207"/>
        <end position="228"/>
    </location>
</feature>
<feature type="transmembrane region" description="Helical" evidence="6">
    <location>
        <begin position="34"/>
        <end position="55"/>
    </location>
</feature>
<evidence type="ECO:0000256" key="5">
    <source>
        <dbReference type="ARBA" id="ARBA00023136"/>
    </source>
</evidence>
<feature type="transmembrane region" description="Helical" evidence="6">
    <location>
        <begin position="240"/>
        <end position="256"/>
    </location>
</feature>
<feature type="transmembrane region" description="Helical" evidence="6">
    <location>
        <begin position="91"/>
        <end position="111"/>
    </location>
</feature>
<feature type="domain" description="EamA" evidence="7">
    <location>
        <begin position="144"/>
        <end position="280"/>
    </location>
</feature>
<evidence type="ECO:0000256" key="3">
    <source>
        <dbReference type="ARBA" id="ARBA00022692"/>
    </source>
</evidence>
<feature type="transmembrane region" description="Helical" evidence="6">
    <location>
        <begin position="143"/>
        <end position="163"/>
    </location>
</feature>
<evidence type="ECO:0000256" key="2">
    <source>
        <dbReference type="ARBA" id="ARBA00022475"/>
    </source>
</evidence>
<proteinExistence type="predicted"/>
<evidence type="ECO:0000256" key="6">
    <source>
        <dbReference type="SAM" id="Phobius"/>
    </source>
</evidence>
<feature type="transmembrane region" description="Helical" evidence="6">
    <location>
        <begin position="262"/>
        <end position="282"/>
    </location>
</feature>
<keyword evidence="2" id="KW-1003">Cell membrane</keyword>
<name>A0ABX7S4W7_9BACT</name>
<keyword evidence="9" id="KW-1185">Reference proteome</keyword>
<dbReference type="InterPro" id="IPR000620">
    <property type="entry name" value="EamA_dom"/>
</dbReference>
<dbReference type="PANTHER" id="PTHR32322">
    <property type="entry name" value="INNER MEMBRANE TRANSPORTER"/>
    <property type="match status" value="1"/>
</dbReference>
<evidence type="ECO:0000256" key="4">
    <source>
        <dbReference type="ARBA" id="ARBA00022989"/>
    </source>
</evidence>
<dbReference type="SUPFAM" id="SSF103481">
    <property type="entry name" value="Multidrug resistance efflux transporter EmrE"/>
    <property type="match status" value="2"/>
</dbReference>
<organism evidence="8 9">
    <name type="scientific">Thermosipho ferrireducens</name>
    <dbReference type="NCBI Taxonomy" id="2571116"/>
    <lineage>
        <taxon>Bacteria</taxon>
        <taxon>Thermotogati</taxon>
        <taxon>Thermotogota</taxon>
        <taxon>Thermotogae</taxon>
        <taxon>Thermotogales</taxon>
        <taxon>Fervidobacteriaceae</taxon>
        <taxon>Thermosipho</taxon>
    </lineage>
</organism>
<dbReference type="Pfam" id="PF00892">
    <property type="entry name" value="EamA"/>
    <property type="match status" value="2"/>
</dbReference>
<feature type="domain" description="EamA" evidence="7">
    <location>
        <begin position="4"/>
        <end position="134"/>
    </location>
</feature>
<evidence type="ECO:0000313" key="8">
    <source>
        <dbReference type="EMBL" id="QTA37512.1"/>
    </source>
</evidence>
<dbReference type="PANTHER" id="PTHR32322:SF18">
    <property type="entry name" value="S-ADENOSYLMETHIONINE_S-ADENOSYLHOMOCYSTEINE TRANSPORTER"/>
    <property type="match status" value="1"/>
</dbReference>
<feature type="transmembrane region" description="Helical" evidence="6">
    <location>
        <begin position="5"/>
        <end position="22"/>
    </location>
</feature>
<dbReference type="InterPro" id="IPR050638">
    <property type="entry name" value="AA-Vitamin_Transporters"/>
</dbReference>
<keyword evidence="3 6" id="KW-0812">Transmembrane</keyword>
<gene>
    <name evidence="8" type="ORF">JYK00_07195</name>
</gene>
<accession>A0ABX7S4W7</accession>
<dbReference type="EMBL" id="CP071446">
    <property type="protein sequence ID" value="QTA37512.1"/>
    <property type="molecule type" value="Genomic_DNA"/>
</dbReference>
<comment type="subcellular location">
    <subcellularLocation>
        <location evidence="1">Cell membrane</location>
        <topology evidence="1">Multi-pass membrane protein</topology>
    </subcellularLocation>
</comment>
<reference evidence="8 9" key="1">
    <citation type="submission" date="2021-03" db="EMBL/GenBank/DDBJ databases">
        <title>Thermosipho ferrireducens sp.nov., an anaerobic thermophilic iron-reducing bacterium isolated from a deep-sea hydrothermal sulfide deposits.</title>
        <authorList>
            <person name="Zeng X."/>
            <person name="Chen Y."/>
            <person name="Shao Z."/>
        </authorList>
    </citation>
    <scope>NUCLEOTIDE SEQUENCE [LARGE SCALE GENOMIC DNA]</scope>
    <source>
        <strain evidence="8 9">JL129W03</strain>
    </source>
</reference>
<evidence type="ECO:0000313" key="9">
    <source>
        <dbReference type="Proteomes" id="UP000671862"/>
    </source>
</evidence>
<evidence type="ECO:0000256" key="1">
    <source>
        <dbReference type="ARBA" id="ARBA00004651"/>
    </source>
</evidence>
<feature type="transmembrane region" description="Helical" evidence="6">
    <location>
        <begin position="175"/>
        <end position="195"/>
    </location>
</feature>